<dbReference type="SUPFAM" id="SSF49899">
    <property type="entry name" value="Concanavalin A-like lectins/glucanases"/>
    <property type="match status" value="1"/>
</dbReference>
<feature type="transmembrane region" description="Helical" evidence="1">
    <location>
        <begin position="20"/>
        <end position="41"/>
    </location>
</feature>
<dbReference type="InterPro" id="IPR013320">
    <property type="entry name" value="ConA-like_dom_sf"/>
</dbReference>
<dbReference type="NCBIfam" id="TIGR02532">
    <property type="entry name" value="IV_pilin_GFxxxE"/>
    <property type="match status" value="1"/>
</dbReference>
<comment type="caution">
    <text evidence="2">The sequence shown here is derived from an EMBL/GenBank/DDBJ whole genome shotgun (WGS) entry which is preliminary data.</text>
</comment>
<dbReference type="STRING" id="1802301.A2664_02335"/>
<proteinExistence type="predicted"/>
<name>A0A1G2M342_9BACT</name>
<accession>A0A1G2M342</accession>
<gene>
    <name evidence="2" type="ORF">A2664_02335</name>
</gene>
<dbReference type="InterPro" id="IPR012902">
    <property type="entry name" value="N_methyl_site"/>
</dbReference>
<organism evidence="2 3">
    <name type="scientific">Candidatus Taylorbacteria bacterium RIFCSPHIGHO2_01_FULL_46_22b</name>
    <dbReference type="NCBI Taxonomy" id="1802301"/>
    <lineage>
        <taxon>Bacteria</taxon>
        <taxon>Candidatus Tayloriibacteriota</taxon>
    </lineage>
</organism>
<keyword evidence="1" id="KW-1133">Transmembrane helix</keyword>
<dbReference type="Pfam" id="PF13385">
    <property type="entry name" value="Laminin_G_3"/>
    <property type="match status" value="1"/>
</dbReference>
<sequence>MGIFNASIMYTRKTKYGFTLIELLVVISIISLMASIVLASVNSARDKARVAAGLTFSNHIFHAYGADATGVWNLDEGSGSIVYNTSGYGTNNGSITGATWTTGPNKKPALHFVDGNFVNVGSVTLPINVSVAAWIKTSSSVQKPIFSNRGTGIYFGITGGKFFTYYTTGSPQNMVSVISVNDNGWHHVVWTSNGSVSRMYVDGRLDSRINQSRGAQTGTAYIGWDAPNFNEYFAGDIAQVAVYNNVLSAGDVEQLYAQNAGRFLADRTIK</sequence>
<dbReference type="Pfam" id="PF07963">
    <property type="entry name" value="N_methyl"/>
    <property type="match status" value="1"/>
</dbReference>
<dbReference type="AlphaFoldDB" id="A0A1G2M342"/>
<evidence type="ECO:0008006" key="4">
    <source>
        <dbReference type="Google" id="ProtNLM"/>
    </source>
</evidence>
<dbReference type="SUPFAM" id="SSF54523">
    <property type="entry name" value="Pili subunits"/>
    <property type="match status" value="1"/>
</dbReference>
<dbReference type="InterPro" id="IPR045584">
    <property type="entry name" value="Pilin-like"/>
</dbReference>
<evidence type="ECO:0000313" key="3">
    <source>
        <dbReference type="Proteomes" id="UP000178873"/>
    </source>
</evidence>
<dbReference type="Proteomes" id="UP000178873">
    <property type="component" value="Unassembled WGS sequence"/>
</dbReference>
<evidence type="ECO:0000256" key="1">
    <source>
        <dbReference type="SAM" id="Phobius"/>
    </source>
</evidence>
<protein>
    <recommendedName>
        <fullName evidence="4">LamG-like jellyroll fold domain-containing protein</fullName>
    </recommendedName>
</protein>
<reference evidence="2 3" key="1">
    <citation type="journal article" date="2016" name="Nat. Commun.">
        <title>Thousands of microbial genomes shed light on interconnected biogeochemical processes in an aquifer system.</title>
        <authorList>
            <person name="Anantharaman K."/>
            <person name="Brown C.T."/>
            <person name="Hug L.A."/>
            <person name="Sharon I."/>
            <person name="Castelle C.J."/>
            <person name="Probst A.J."/>
            <person name="Thomas B.C."/>
            <person name="Singh A."/>
            <person name="Wilkins M.J."/>
            <person name="Karaoz U."/>
            <person name="Brodie E.L."/>
            <person name="Williams K.H."/>
            <person name="Hubbard S.S."/>
            <person name="Banfield J.F."/>
        </authorList>
    </citation>
    <scope>NUCLEOTIDE SEQUENCE [LARGE SCALE GENOMIC DNA]</scope>
</reference>
<keyword evidence="1" id="KW-0812">Transmembrane</keyword>
<evidence type="ECO:0000313" key="2">
    <source>
        <dbReference type="EMBL" id="OHA18277.1"/>
    </source>
</evidence>
<keyword evidence="1" id="KW-0472">Membrane</keyword>
<dbReference type="EMBL" id="MHRF01000007">
    <property type="protein sequence ID" value="OHA18277.1"/>
    <property type="molecule type" value="Genomic_DNA"/>
</dbReference>
<dbReference type="Gene3D" id="2.60.120.200">
    <property type="match status" value="1"/>
</dbReference>